<sequence length="163" mass="18048">MKLFLASLIIFVALAIVTFVLVPARPRQGAYRKRPVMTQNEIEFFGRISRALPGMHVFPQVAMHALIEPTSTNRQARLVDFRRISQKVVDYTIFDPQWAIVAIIELDDRTHVAGRDAIRDGFTGAAGIRTVRYQSRSKPAESQIAADISAIRTAAEAASPIGS</sequence>
<evidence type="ECO:0000313" key="1">
    <source>
        <dbReference type="EMBL" id="MFJ1470259.1"/>
    </source>
</evidence>
<keyword evidence="2" id="KW-1185">Reference proteome</keyword>
<dbReference type="EMBL" id="JASNRB020000013">
    <property type="protein sequence ID" value="MFJ1470259.1"/>
    <property type="molecule type" value="Genomic_DNA"/>
</dbReference>
<comment type="caution">
    <text evidence="1">The sequence shown here is derived from an EMBL/GenBank/DDBJ whole genome shotgun (WGS) entry which is preliminary data.</text>
</comment>
<protein>
    <submittedName>
        <fullName evidence="1">DUF2726 domain-containing protein</fullName>
    </submittedName>
</protein>
<organism evidence="1 2">
    <name type="scientific">Massilia orientalis</name>
    <dbReference type="NCBI Taxonomy" id="3050128"/>
    <lineage>
        <taxon>Bacteria</taxon>
        <taxon>Pseudomonadati</taxon>
        <taxon>Pseudomonadota</taxon>
        <taxon>Betaproteobacteria</taxon>
        <taxon>Burkholderiales</taxon>
        <taxon>Oxalobacteraceae</taxon>
        <taxon>Telluria group</taxon>
        <taxon>Massilia</taxon>
    </lineage>
</organism>
<reference evidence="1" key="1">
    <citation type="submission" date="2024-11" db="EMBL/GenBank/DDBJ databases">
        <title>Description of Massilia orientalis sp. nov., isolated from rhizosphere soil of Ageratina adenophora.</title>
        <authorList>
            <person name="Wang Y."/>
        </authorList>
    </citation>
    <scope>NUCLEOTIDE SEQUENCE</scope>
    <source>
        <strain evidence="1">YIM B02787</strain>
    </source>
</reference>
<accession>A0ACC7MF65</accession>
<gene>
    <name evidence="1" type="ORF">QPK29_021305</name>
</gene>
<evidence type="ECO:0000313" key="2">
    <source>
        <dbReference type="Proteomes" id="UP001168096"/>
    </source>
</evidence>
<proteinExistence type="predicted"/>
<dbReference type="Proteomes" id="UP001168096">
    <property type="component" value="Unassembled WGS sequence"/>
</dbReference>
<name>A0ACC7MF65_9BURK</name>